<keyword evidence="1" id="KW-0479">Metal-binding</keyword>
<feature type="region of interest" description="Disordered" evidence="2">
    <location>
        <begin position="700"/>
        <end position="726"/>
    </location>
</feature>
<protein>
    <recommendedName>
        <fullName evidence="3">C2H2-type domain-containing protein</fullName>
    </recommendedName>
</protein>
<feature type="region of interest" description="Disordered" evidence="2">
    <location>
        <begin position="817"/>
        <end position="836"/>
    </location>
</feature>
<dbReference type="PROSITE" id="PS00028">
    <property type="entry name" value="ZINC_FINGER_C2H2_1"/>
    <property type="match status" value="1"/>
</dbReference>
<feature type="domain" description="C2H2-type" evidence="3">
    <location>
        <begin position="4"/>
        <end position="29"/>
    </location>
</feature>
<reference evidence="4 5" key="1">
    <citation type="submission" date="2020-06" db="EMBL/GenBank/DDBJ databases">
        <authorList>
            <person name="Li R."/>
            <person name="Bekaert M."/>
        </authorList>
    </citation>
    <scope>NUCLEOTIDE SEQUENCE [LARGE SCALE GENOMIC DNA]</scope>
    <source>
        <strain evidence="5">wild</strain>
    </source>
</reference>
<feature type="compositionally biased region" description="Polar residues" evidence="2">
    <location>
        <begin position="714"/>
        <end position="726"/>
    </location>
</feature>
<evidence type="ECO:0000259" key="3">
    <source>
        <dbReference type="PROSITE" id="PS50157"/>
    </source>
</evidence>
<feature type="region of interest" description="Disordered" evidence="2">
    <location>
        <begin position="133"/>
        <end position="156"/>
    </location>
</feature>
<dbReference type="OrthoDB" id="6181988at2759"/>
<dbReference type="PROSITE" id="PS50157">
    <property type="entry name" value="ZINC_FINGER_C2H2_2"/>
    <property type="match status" value="1"/>
</dbReference>
<keyword evidence="5" id="KW-1185">Reference proteome</keyword>
<feature type="compositionally biased region" description="Basic and acidic residues" evidence="2">
    <location>
        <begin position="46"/>
        <end position="76"/>
    </location>
</feature>
<dbReference type="Proteomes" id="UP000507470">
    <property type="component" value="Unassembled WGS sequence"/>
</dbReference>
<evidence type="ECO:0000313" key="5">
    <source>
        <dbReference type="Proteomes" id="UP000507470"/>
    </source>
</evidence>
<gene>
    <name evidence="4" type="ORF">MCOR_18435</name>
</gene>
<feature type="region of interest" description="Disordered" evidence="2">
    <location>
        <begin position="26"/>
        <end position="111"/>
    </location>
</feature>
<feature type="compositionally biased region" description="Low complexity" evidence="2">
    <location>
        <begin position="89"/>
        <end position="105"/>
    </location>
</feature>
<evidence type="ECO:0000256" key="2">
    <source>
        <dbReference type="SAM" id="MobiDB-lite"/>
    </source>
</evidence>
<organism evidence="4 5">
    <name type="scientific">Mytilus coruscus</name>
    <name type="common">Sea mussel</name>
    <dbReference type="NCBI Taxonomy" id="42192"/>
    <lineage>
        <taxon>Eukaryota</taxon>
        <taxon>Metazoa</taxon>
        <taxon>Spiralia</taxon>
        <taxon>Lophotrochozoa</taxon>
        <taxon>Mollusca</taxon>
        <taxon>Bivalvia</taxon>
        <taxon>Autobranchia</taxon>
        <taxon>Pteriomorphia</taxon>
        <taxon>Mytilida</taxon>
        <taxon>Mytiloidea</taxon>
        <taxon>Mytilidae</taxon>
        <taxon>Mytilinae</taxon>
        <taxon>Mytilus</taxon>
    </lineage>
</organism>
<dbReference type="AlphaFoldDB" id="A0A6J8BF95"/>
<keyword evidence="1" id="KW-0862">Zinc</keyword>
<name>A0A6J8BF95_MYTCO</name>
<keyword evidence="1" id="KW-0863">Zinc-finger</keyword>
<evidence type="ECO:0000256" key="1">
    <source>
        <dbReference type="PROSITE-ProRule" id="PRU00042"/>
    </source>
</evidence>
<evidence type="ECO:0000313" key="4">
    <source>
        <dbReference type="EMBL" id="CAC5382628.1"/>
    </source>
</evidence>
<dbReference type="GO" id="GO:0008270">
    <property type="term" value="F:zinc ion binding"/>
    <property type="evidence" value="ECO:0007669"/>
    <property type="project" value="UniProtKB-KW"/>
</dbReference>
<dbReference type="InterPro" id="IPR013087">
    <property type="entry name" value="Znf_C2H2_type"/>
</dbReference>
<sequence length="903" mass="100778">MPWCKVCGEYFKTKCGVSNHTRIHRKQGLKKQEKAKSLKAINFRTSDSKNSDNADVKEKATENKRINRKLPEKEVNVDLDLEVTEHDNPYSPQSNGSISSSPTESMESDDDECINIPVPIAISSLSLAHTKTKVSSSKDDSDDSQSTYEYSGQPLPVLSSHEETLAISVTTSQSNISSLKCTDNLSPPYEFSGHGQIDAYPVSNARNLWEHSKIQEKIFPDYSVNRKLTPVPTSTQLVSQEVVKLHQQSSNRETTSTTKKFTSLMTPSLPLSKHDSQFNNRCLDALTRLNVRSLLNSMTSFIASEFQTSGIESSIKSKNNANLQFPNQVISPLCLKPDPVVISSTSSMFCNVKTSEKENMIVPTSHSNATSGEKLQYQPATNNNKSTVELVNQALPSSSNCLRITDPTERIYTRKQKTQSKLDDCIPSSYQNMNVKQEMMTESSSDNSFNSISSHNTRSNEIKILEKIFPLASFPNNASANTAVSTTLQLGDRNFKEVSSRLKQEISSRLKQDTTGKTTSFSLVSVSTRVTSPLFSRPKFKESSRTTSIPTLSTPITSIPNFQLLIPYTLQVTTESQAHHQSLLQQLLSSVVTKEGQSKQPSNIGTHFSLPVETTPQMHQNPCRGAVGNQRYQEMFERPSLPVSLPSTNLSYKSPLSLTETINSFIRPQRELSSELSSLPSAENICTKTNPLPEQFTKEPVSLQETPMGDDNRQVVTSASSNRSKDSVQIQNIMVLTHSDDGVPSVRSKVKNIQTATKTNVNRDLKTWILSQHQRDRMKELLSSSLCHSSNPEKHSDGALCTKQITSSTIKTMHTQENANHSCEPPNPIQKDSNSTDTWHNQLAQQSSKQPIARTLQLYHSLASINQNQQKSENEEKVTKLPEFTCKMRKYRKIYITYLLKAE</sequence>
<dbReference type="EMBL" id="CACVKT020003245">
    <property type="protein sequence ID" value="CAC5382628.1"/>
    <property type="molecule type" value="Genomic_DNA"/>
</dbReference>
<proteinExistence type="predicted"/>
<accession>A0A6J8BF95</accession>